<dbReference type="PROSITE" id="PS51257">
    <property type="entry name" value="PROKAR_LIPOPROTEIN"/>
    <property type="match status" value="1"/>
</dbReference>
<evidence type="ECO:0000313" key="1">
    <source>
        <dbReference type="EMBL" id="UUD65963.1"/>
    </source>
</evidence>
<keyword evidence="2" id="KW-1185">Reference proteome</keyword>
<protein>
    <recommendedName>
        <fullName evidence="3">Lipoprotein</fullName>
    </recommendedName>
</protein>
<evidence type="ECO:0008006" key="3">
    <source>
        <dbReference type="Google" id="ProtNLM"/>
    </source>
</evidence>
<name>A0ABY5JH29_9GAMM</name>
<sequence>MKIVFFLFFIVGLQGCVKNIPPMADTSNAAKIIYTKISFGSGERQSLWIFDNPRFESTAESGRLIEHGNFARQSASVYVPIGERKYFKASYLLARPVPYGSYGSISECSAGVSFVPARDEIYVLTLQPSAAGCAIKLVDKDGNVPGSLKNLGVLE</sequence>
<accession>A0ABY5JH29</accession>
<proteinExistence type="predicted"/>
<evidence type="ECO:0000313" key="2">
    <source>
        <dbReference type="Proteomes" id="UP000887421"/>
    </source>
</evidence>
<reference evidence="1" key="1">
    <citation type="submission" date="2021-05" db="EMBL/GenBank/DDBJ databases">
        <title>Complete genome sequence of Pseudomonas seleniipraecipitans strain D1-6.</title>
        <authorList>
            <person name="Lafi F."/>
            <person name="Eida A."/>
            <person name="Alam I."/>
            <person name="Hert H."/>
            <person name="Saad M."/>
        </authorList>
    </citation>
    <scope>NUCLEOTIDE SEQUENCE</scope>
    <source>
        <strain evidence="1">D1-6</strain>
    </source>
</reference>
<dbReference type="RefSeq" id="WP_164090913.1">
    <property type="nucleotide sequence ID" value="NZ_CP076114.1"/>
</dbReference>
<organism evidence="1 2">
    <name type="scientific">Phytopseudomonas seleniipraecipitans</name>
    <dbReference type="NCBI Taxonomy" id="640205"/>
    <lineage>
        <taxon>Bacteria</taxon>
        <taxon>Pseudomonadati</taxon>
        <taxon>Pseudomonadota</taxon>
        <taxon>Gammaproteobacteria</taxon>
        <taxon>Pseudomonadales</taxon>
        <taxon>Pseudomonadaceae</taxon>
        <taxon>Phytopseudomonas</taxon>
    </lineage>
</organism>
<gene>
    <name evidence="1" type="ORF">D16iCDA_10070</name>
</gene>
<dbReference type="EMBL" id="CP076114">
    <property type="protein sequence ID" value="UUD65963.1"/>
    <property type="molecule type" value="Genomic_DNA"/>
</dbReference>
<dbReference type="Proteomes" id="UP000887421">
    <property type="component" value="Chromosome"/>
</dbReference>